<proteinExistence type="predicted"/>
<name>A0A0F8ZRX4_9ZZZZ</name>
<dbReference type="InterPro" id="IPR050595">
    <property type="entry name" value="Bact_response_regulator"/>
</dbReference>
<dbReference type="Gene3D" id="3.40.50.2300">
    <property type="match status" value="1"/>
</dbReference>
<evidence type="ECO:0000259" key="2">
    <source>
        <dbReference type="PROSITE" id="PS50110"/>
    </source>
</evidence>
<sequence length="154" mass="16417">MVHDMDKAQQPLVLVVDDETDVLGEVASVLGKSGYRCHCCGDSAAAIEFVGSNHPDLIISDINLDGHSGLEMCEQIKGDSSMADVPVMFLSGAQIPDIIRRSHAVGGTYYLRKPFDPEVLVELIDKALWMPHLVAAHAQQQAEGAAQPVVAGGP</sequence>
<dbReference type="SUPFAM" id="SSF52172">
    <property type="entry name" value="CheY-like"/>
    <property type="match status" value="1"/>
</dbReference>
<gene>
    <name evidence="3" type="ORF">LCGC14_2936940</name>
</gene>
<evidence type="ECO:0000313" key="3">
    <source>
        <dbReference type="EMBL" id="KKK69149.1"/>
    </source>
</evidence>
<evidence type="ECO:0000256" key="1">
    <source>
        <dbReference type="ARBA" id="ARBA00022553"/>
    </source>
</evidence>
<dbReference type="InterPro" id="IPR011006">
    <property type="entry name" value="CheY-like_superfamily"/>
</dbReference>
<dbReference type="PANTHER" id="PTHR44591">
    <property type="entry name" value="STRESS RESPONSE REGULATOR PROTEIN 1"/>
    <property type="match status" value="1"/>
</dbReference>
<organism evidence="3">
    <name type="scientific">marine sediment metagenome</name>
    <dbReference type="NCBI Taxonomy" id="412755"/>
    <lineage>
        <taxon>unclassified sequences</taxon>
        <taxon>metagenomes</taxon>
        <taxon>ecological metagenomes</taxon>
    </lineage>
</organism>
<dbReference type="InterPro" id="IPR001789">
    <property type="entry name" value="Sig_transdc_resp-reg_receiver"/>
</dbReference>
<dbReference type="Pfam" id="PF00072">
    <property type="entry name" value="Response_reg"/>
    <property type="match status" value="1"/>
</dbReference>
<keyword evidence="1" id="KW-0597">Phosphoprotein</keyword>
<protein>
    <recommendedName>
        <fullName evidence="2">Response regulatory domain-containing protein</fullName>
    </recommendedName>
</protein>
<dbReference type="PANTHER" id="PTHR44591:SF3">
    <property type="entry name" value="RESPONSE REGULATORY DOMAIN-CONTAINING PROTEIN"/>
    <property type="match status" value="1"/>
</dbReference>
<accession>A0A0F8ZRX4</accession>
<dbReference type="EMBL" id="LAZR01058794">
    <property type="protein sequence ID" value="KKK69149.1"/>
    <property type="molecule type" value="Genomic_DNA"/>
</dbReference>
<dbReference type="SMART" id="SM00448">
    <property type="entry name" value="REC"/>
    <property type="match status" value="1"/>
</dbReference>
<dbReference type="CDD" id="cd00156">
    <property type="entry name" value="REC"/>
    <property type="match status" value="1"/>
</dbReference>
<feature type="domain" description="Response regulatory" evidence="2">
    <location>
        <begin position="12"/>
        <end position="128"/>
    </location>
</feature>
<dbReference type="GO" id="GO:0000160">
    <property type="term" value="P:phosphorelay signal transduction system"/>
    <property type="evidence" value="ECO:0007669"/>
    <property type="project" value="InterPro"/>
</dbReference>
<dbReference type="PROSITE" id="PS50110">
    <property type="entry name" value="RESPONSE_REGULATORY"/>
    <property type="match status" value="1"/>
</dbReference>
<reference evidence="3" key="1">
    <citation type="journal article" date="2015" name="Nature">
        <title>Complex archaea that bridge the gap between prokaryotes and eukaryotes.</title>
        <authorList>
            <person name="Spang A."/>
            <person name="Saw J.H."/>
            <person name="Jorgensen S.L."/>
            <person name="Zaremba-Niedzwiedzka K."/>
            <person name="Martijn J."/>
            <person name="Lind A.E."/>
            <person name="van Eijk R."/>
            <person name="Schleper C."/>
            <person name="Guy L."/>
            <person name="Ettema T.J."/>
        </authorList>
    </citation>
    <scope>NUCLEOTIDE SEQUENCE</scope>
</reference>
<dbReference type="AlphaFoldDB" id="A0A0F8ZRX4"/>
<comment type="caution">
    <text evidence="3">The sequence shown here is derived from an EMBL/GenBank/DDBJ whole genome shotgun (WGS) entry which is preliminary data.</text>
</comment>